<evidence type="ECO:0000313" key="2">
    <source>
        <dbReference type="Proteomes" id="UP001151760"/>
    </source>
</evidence>
<dbReference type="InterPro" id="IPR051320">
    <property type="entry name" value="Viral_Replic_Matur_Polypro"/>
</dbReference>
<evidence type="ECO:0000313" key="1">
    <source>
        <dbReference type="EMBL" id="GJT01411.1"/>
    </source>
</evidence>
<proteinExistence type="predicted"/>
<dbReference type="EMBL" id="BQNB010012268">
    <property type="protein sequence ID" value="GJT01411.1"/>
    <property type="molecule type" value="Genomic_DNA"/>
</dbReference>
<dbReference type="SUPFAM" id="SSF56672">
    <property type="entry name" value="DNA/RNA polymerases"/>
    <property type="match status" value="1"/>
</dbReference>
<dbReference type="Gene3D" id="3.30.70.270">
    <property type="match status" value="1"/>
</dbReference>
<keyword evidence="2" id="KW-1185">Reference proteome</keyword>
<dbReference type="InterPro" id="IPR043128">
    <property type="entry name" value="Rev_trsase/Diguanyl_cyclase"/>
</dbReference>
<dbReference type="Proteomes" id="UP001151760">
    <property type="component" value="Unassembled WGS sequence"/>
</dbReference>
<gene>
    <name evidence="1" type="ORF">Tco_0822580</name>
</gene>
<protein>
    <recommendedName>
        <fullName evidence="3">Reverse transcriptase domain-containing protein</fullName>
    </recommendedName>
</protein>
<dbReference type="InterPro" id="IPR043502">
    <property type="entry name" value="DNA/RNA_pol_sf"/>
</dbReference>
<evidence type="ECO:0008006" key="3">
    <source>
        <dbReference type="Google" id="ProtNLM"/>
    </source>
</evidence>
<sequence length="574" mass="64111">MEKKSDEKRLEDIPVVREFPEVFPKDLPGLPPIRQELSNQLQELSDRDSYSAEILRHLIIVKDFMCQPAKIEVVKNWASPTTPTEIRQFLGLAGYYRRFIKDFSKLQRIWELLMQREKDLAYASRPLKFMATSIIAIFSDSSKESVGSSTSRVVMFGTIPIVVPVILEVATTVVALPTEVLDLDVHSTLETDPFEDLSSQVHAPAVHVVSLFLHSFDSSEAFDDSSGSDSLESLSSLDSHEIVVARLRGKVASRSVPSSSSTHSLPFTDIVSPTPHRIVPAPPKDVDCEEESSSISGSYTNEPFVDLHPVRTLRDSEAYHCWRAAPLSTVYPPTTSDSSSGDFLSPATSVPLATPTLGALSFARADLLPPRKRIRGFSAASSSEDSSEGSMLQPPITKTKCALLSLEPKEIIHKSHLDTYPLLTGSSHTVKTSNISRVLRIILVILPEHQSDTKVFTMTMEILLEPTSNKLMVEHAEFDESNANVLERFYTSAGNPVKEILLKLNLPDHRIRKDGGEDFRYSDTERLSRSDEVLKLKNFKKDATLKLSKSTNQEWYEHVGPEVTSYTRWQDSLR</sequence>
<dbReference type="PANTHER" id="PTHR33064">
    <property type="entry name" value="POL PROTEIN"/>
    <property type="match status" value="1"/>
</dbReference>
<name>A0ABQ5AJN7_9ASTR</name>
<reference evidence="1" key="2">
    <citation type="submission" date="2022-01" db="EMBL/GenBank/DDBJ databases">
        <authorList>
            <person name="Yamashiro T."/>
            <person name="Shiraishi A."/>
            <person name="Satake H."/>
            <person name="Nakayama K."/>
        </authorList>
    </citation>
    <scope>NUCLEOTIDE SEQUENCE</scope>
</reference>
<organism evidence="1 2">
    <name type="scientific">Tanacetum coccineum</name>
    <dbReference type="NCBI Taxonomy" id="301880"/>
    <lineage>
        <taxon>Eukaryota</taxon>
        <taxon>Viridiplantae</taxon>
        <taxon>Streptophyta</taxon>
        <taxon>Embryophyta</taxon>
        <taxon>Tracheophyta</taxon>
        <taxon>Spermatophyta</taxon>
        <taxon>Magnoliopsida</taxon>
        <taxon>eudicotyledons</taxon>
        <taxon>Gunneridae</taxon>
        <taxon>Pentapetalae</taxon>
        <taxon>asterids</taxon>
        <taxon>campanulids</taxon>
        <taxon>Asterales</taxon>
        <taxon>Asteraceae</taxon>
        <taxon>Asteroideae</taxon>
        <taxon>Anthemideae</taxon>
        <taxon>Anthemidinae</taxon>
        <taxon>Tanacetum</taxon>
    </lineage>
</organism>
<accession>A0ABQ5AJN7</accession>
<dbReference type="PANTHER" id="PTHR33064:SF37">
    <property type="entry name" value="RIBONUCLEASE H"/>
    <property type="match status" value="1"/>
</dbReference>
<reference evidence="1" key="1">
    <citation type="journal article" date="2022" name="Int. J. Mol. Sci.">
        <title>Draft Genome of Tanacetum Coccineum: Genomic Comparison of Closely Related Tanacetum-Family Plants.</title>
        <authorList>
            <person name="Yamashiro T."/>
            <person name="Shiraishi A."/>
            <person name="Nakayama K."/>
            <person name="Satake H."/>
        </authorList>
    </citation>
    <scope>NUCLEOTIDE SEQUENCE</scope>
</reference>
<comment type="caution">
    <text evidence="1">The sequence shown here is derived from an EMBL/GenBank/DDBJ whole genome shotgun (WGS) entry which is preliminary data.</text>
</comment>